<evidence type="ECO:0000313" key="16">
    <source>
        <dbReference type="Proteomes" id="UP000177870"/>
    </source>
</evidence>
<dbReference type="SUPFAM" id="SSF56235">
    <property type="entry name" value="N-terminal nucleophile aminohydrolases (Ntn hydrolases)"/>
    <property type="match status" value="1"/>
</dbReference>
<evidence type="ECO:0000256" key="2">
    <source>
        <dbReference type="ARBA" id="ARBA00012737"/>
    </source>
</evidence>
<accession>A0A1D8TZ47</accession>
<dbReference type="AlphaFoldDB" id="A0A1D8TZ47"/>
<evidence type="ECO:0000256" key="8">
    <source>
        <dbReference type="ARBA" id="ARBA00022962"/>
    </source>
</evidence>
<evidence type="ECO:0000256" key="13">
    <source>
        <dbReference type="PIRSR" id="PIRSR001589-3"/>
    </source>
</evidence>
<keyword evidence="7 11" id="KW-0061">Asparagine biosynthesis</keyword>
<dbReference type="GO" id="GO:0005524">
    <property type="term" value="F:ATP binding"/>
    <property type="evidence" value="ECO:0007669"/>
    <property type="project" value="UniProtKB-KW"/>
</dbReference>
<evidence type="ECO:0000259" key="14">
    <source>
        <dbReference type="PROSITE" id="PS51278"/>
    </source>
</evidence>
<dbReference type="InterPro" id="IPR029055">
    <property type="entry name" value="Ntn_hydrolases_N"/>
</dbReference>
<dbReference type="Gene3D" id="3.40.50.620">
    <property type="entry name" value="HUPs"/>
    <property type="match status" value="1"/>
</dbReference>
<protein>
    <recommendedName>
        <fullName evidence="2">asparagine synthase (glutamine-hydrolyzing)</fullName>
        <ecNumber evidence="2">6.3.5.4</ecNumber>
    </recommendedName>
</protein>
<dbReference type="InterPro" id="IPR014729">
    <property type="entry name" value="Rossmann-like_a/b/a_fold"/>
</dbReference>
<dbReference type="PIRSF" id="PIRSF001589">
    <property type="entry name" value="Asn_synthetase_glu-h"/>
    <property type="match status" value="1"/>
</dbReference>
<dbReference type="InterPro" id="IPR001962">
    <property type="entry name" value="Asn_synthase"/>
</dbReference>
<reference evidence="16" key="1">
    <citation type="submission" date="2016-10" db="EMBL/GenBank/DDBJ databases">
        <title>Comparative genomics uncovers the prolific and rare metabolic potential of the cyanobacterial genus Moorea.</title>
        <authorList>
            <person name="Leao T."/>
            <person name="Castelao G."/>
            <person name="Korobeynikov A."/>
            <person name="Monroe E.A."/>
            <person name="Podell S."/>
            <person name="Glukhov E."/>
            <person name="Allen E."/>
            <person name="Gerwick W.H."/>
            <person name="Gerwick L."/>
        </authorList>
    </citation>
    <scope>NUCLEOTIDE SEQUENCE [LARGE SCALE GENOMIC DNA]</scope>
    <source>
        <strain evidence="16">PAL-8-15-08-1</strain>
    </source>
</reference>
<evidence type="ECO:0000256" key="5">
    <source>
        <dbReference type="ARBA" id="ARBA00022741"/>
    </source>
</evidence>
<dbReference type="EC" id="6.3.5.4" evidence="2"/>
<dbReference type="RefSeq" id="WP_070395315.1">
    <property type="nucleotide sequence ID" value="NZ_CP017599.1"/>
</dbReference>
<dbReference type="InterPro" id="IPR050795">
    <property type="entry name" value="Asn_Synthetase"/>
</dbReference>
<keyword evidence="5 12" id="KW-0547">Nucleotide-binding</keyword>
<evidence type="ECO:0000256" key="6">
    <source>
        <dbReference type="ARBA" id="ARBA00022840"/>
    </source>
</evidence>
<dbReference type="PROSITE" id="PS51278">
    <property type="entry name" value="GATASE_TYPE_2"/>
    <property type="match status" value="1"/>
</dbReference>
<proteinExistence type="inferred from homology"/>
<dbReference type="GO" id="GO:0004066">
    <property type="term" value="F:asparagine synthase (glutamine-hydrolyzing) activity"/>
    <property type="evidence" value="ECO:0007669"/>
    <property type="project" value="UniProtKB-EC"/>
</dbReference>
<feature type="active site" description="For GATase activity" evidence="11">
    <location>
        <position position="2"/>
    </location>
</feature>
<dbReference type="PANTHER" id="PTHR11772:SF2">
    <property type="entry name" value="ASPARAGINE SYNTHETASE [GLUTAMINE-HYDROLYZING]"/>
    <property type="match status" value="1"/>
</dbReference>
<feature type="site" description="Important for beta-aspartyl-AMP intermediate formation" evidence="13">
    <location>
        <position position="323"/>
    </location>
</feature>
<comment type="catalytic activity">
    <reaction evidence="10">
        <text>L-aspartate + L-glutamine + ATP + H2O = L-asparagine + L-glutamate + AMP + diphosphate + H(+)</text>
        <dbReference type="Rhea" id="RHEA:12228"/>
        <dbReference type="ChEBI" id="CHEBI:15377"/>
        <dbReference type="ChEBI" id="CHEBI:15378"/>
        <dbReference type="ChEBI" id="CHEBI:29985"/>
        <dbReference type="ChEBI" id="CHEBI:29991"/>
        <dbReference type="ChEBI" id="CHEBI:30616"/>
        <dbReference type="ChEBI" id="CHEBI:33019"/>
        <dbReference type="ChEBI" id="CHEBI:58048"/>
        <dbReference type="ChEBI" id="CHEBI:58359"/>
        <dbReference type="ChEBI" id="CHEBI:456215"/>
        <dbReference type="EC" id="6.3.5.4"/>
    </reaction>
</comment>
<evidence type="ECO:0000256" key="3">
    <source>
        <dbReference type="ARBA" id="ARBA00022598"/>
    </source>
</evidence>
<organism evidence="15 16">
    <name type="scientific">Moorena producens PAL-8-15-08-1</name>
    <dbReference type="NCBI Taxonomy" id="1458985"/>
    <lineage>
        <taxon>Bacteria</taxon>
        <taxon>Bacillati</taxon>
        <taxon>Cyanobacteriota</taxon>
        <taxon>Cyanophyceae</taxon>
        <taxon>Coleofasciculales</taxon>
        <taxon>Coleofasciculaceae</taxon>
        <taxon>Moorena</taxon>
    </lineage>
</organism>
<dbReference type="GO" id="GO:0005829">
    <property type="term" value="C:cytosol"/>
    <property type="evidence" value="ECO:0007669"/>
    <property type="project" value="TreeGrafter"/>
</dbReference>
<dbReference type="Proteomes" id="UP000177870">
    <property type="component" value="Chromosome"/>
</dbReference>
<dbReference type="NCBIfam" id="NF006949">
    <property type="entry name" value="PRK09431.1"/>
    <property type="match status" value="1"/>
</dbReference>
<dbReference type="InterPro" id="IPR033738">
    <property type="entry name" value="AsnB_N"/>
</dbReference>
<keyword evidence="4 11" id="KW-0028">Amino-acid biosynthesis</keyword>
<keyword evidence="6 12" id="KW-0067">ATP-binding</keyword>
<evidence type="ECO:0000256" key="9">
    <source>
        <dbReference type="ARBA" id="ARBA00029440"/>
    </source>
</evidence>
<dbReference type="CDD" id="cd00712">
    <property type="entry name" value="AsnB"/>
    <property type="match status" value="1"/>
</dbReference>
<dbReference type="EMBL" id="CP017599">
    <property type="protein sequence ID" value="AOX02921.1"/>
    <property type="molecule type" value="Genomic_DNA"/>
</dbReference>
<dbReference type="InterPro" id="IPR017932">
    <property type="entry name" value="GATase_2_dom"/>
</dbReference>
<dbReference type="GO" id="GO:0006529">
    <property type="term" value="P:asparagine biosynthetic process"/>
    <property type="evidence" value="ECO:0007669"/>
    <property type="project" value="UniProtKB-KW"/>
</dbReference>
<evidence type="ECO:0000313" key="15">
    <source>
        <dbReference type="EMBL" id="AOX02921.1"/>
    </source>
</evidence>
<evidence type="ECO:0000256" key="7">
    <source>
        <dbReference type="ARBA" id="ARBA00022888"/>
    </source>
</evidence>
<evidence type="ECO:0000256" key="10">
    <source>
        <dbReference type="ARBA" id="ARBA00048741"/>
    </source>
</evidence>
<dbReference type="CDD" id="cd01991">
    <property type="entry name" value="Asn_synthase_B_C"/>
    <property type="match status" value="1"/>
</dbReference>
<dbReference type="NCBIfam" id="TIGR01536">
    <property type="entry name" value="asn_synth_AEB"/>
    <property type="match status" value="1"/>
</dbReference>
<comment type="pathway">
    <text evidence="9">Amino-acid biosynthesis.</text>
</comment>
<evidence type="ECO:0000256" key="12">
    <source>
        <dbReference type="PIRSR" id="PIRSR001589-2"/>
    </source>
</evidence>
<dbReference type="Pfam" id="PF13537">
    <property type="entry name" value="GATase_7"/>
    <property type="match status" value="1"/>
</dbReference>
<dbReference type="OrthoDB" id="9763290at2"/>
<keyword evidence="8 11" id="KW-0315">Glutamine amidotransferase</keyword>
<evidence type="ECO:0000256" key="11">
    <source>
        <dbReference type="PIRSR" id="PIRSR001589-1"/>
    </source>
</evidence>
<dbReference type="SUPFAM" id="SSF52402">
    <property type="entry name" value="Adenine nucleotide alpha hydrolases-like"/>
    <property type="match status" value="1"/>
</dbReference>
<evidence type="ECO:0000256" key="4">
    <source>
        <dbReference type="ARBA" id="ARBA00022605"/>
    </source>
</evidence>
<gene>
    <name evidence="15" type="ORF">BJP34_28875</name>
</gene>
<comment type="similarity">
    <text evidence="1">Belongs to the asparagine synthetase family.</text>
</comment>
<dbReference type="PANTHER" id="PTHR11772">
    <property type="entry name" value="ASPARAGINE SYNTHETASE"/>
    <property type="match status" value="1"/>
</dbReference>
<keyword evidence="3" id="KW-0436">Ligase</keyword>
<name>A0A1D8TZ47_9CYAN</name>
<feature type="binding site" evidence="12">
    <location>
        <position position="93"/>
    </location>
    <ligand>
        <name>L-glutamine</name>
        <dbReference type="ChEBI" id="CHEBI:58359"/>
    </ligand>
</feature>
<evidence type="ECO:0000256" key="1">
    <source>
        <dbReference type="ARBA" id="ARBA00005752"/>
    </source>
</evidence>
<dbReference type="InterPro" id="IPR006426">
    <property type="entry name" value="Asn_synth_AEB"/>
</dbReference>
<dbReference type="Gene3D" id="3.60.20.10">
    <property type="entry name" value="Glutamine Phosphoribosylpyrophosphate, subunit 1, domain 1"/>
    <property type="match status" value="1"/>
</dbReference>
<dbReference type="STRING" id="1458985.BJP34_28875"/>
<dbReference type="Pfam" id="PF00733">
    <property type="entry name" value="Asn_synthase"/>
    <property type="match status" value="2"/>
</dbReference>
<sequence length="493" mass="56351">MCGIVGFFGSNLPGFEDALSILAHRGPDGTSSICQENYALGHNRLAIIDVEGGQQPLYDPQSKLYAIANGEIYNHQQWRDRLQGNYNFSTNSDTEILLPLYQKFGTQMLQKIRGMFSFILASDQEFFVARDRLGIKPLYYAQSEEGLFFASEIKALIEHGEQIKEFPPGHYYHSNEGLQPYYDFPEVDVFLEDVEVILEKIRQGLSQSVRRRLMSDVPVGVFLSGGLDSSIIAALMKRELSELHSFSTGFANSPDLKAARLVAEYLGTIHHEYIYSKAEMLSVLPEVIYHFESYDPAWLRSCVPTYLLSHLASQYVKVVLGGDASDELFAGYSYLADYNDGKTLNQELVYRIKGLHNLNLQKLDRLTMAHGLEARVPFLDIDFVEMALTIDPTLKLYQRFGIEKWLLRKAFEDYLPPEIVWRDKMEFAHGSASSKVLAAHAEATISDQDFDRARFRGDPIKSKEELLYYRIFEQYFPQPFAVNLVGKWDRTFH</sequence>
<feature type="domain" description="Glutamine amidotransferase type-2" evidence="14">
    <location>
        <begin position="2"/>
        <end position="177"/>
    </location>
</feature>
<dbReference type="KEGG" id="mpro:BJP34_28875"/>